<dbReference type="InterPro" id="IPR007712">
    <property type="entry name" value="RelE/ParE_toxin"/>
</dbReference>
<keyword evidence="3" id="KW-1185">Reference proteome</keyword>
<evidence type="ECO:0000313" key="3">
    <source>
        <dbReference type="Proteomes" id="UP000533637"/>
    </source>
</evidence>
<evidence type="ECO:0000256" key="1">
    <source>
        <dbReference type="ARBA" id="ARBA00022649"/>
    </source>
</evidence>
<dbReference type="InterPro" id="IPR035093">
    <property type="entry name" value="RelE/ParE_toxin_dom_sf"/>
</dbReference>
<accession>A0ABR6KLS1</accession>
<evidence type="ECO:0000313" key="2">
    <source>
        <dbReference type="EMBL" id="MBB4622442.1"/>
    </source>
</evidence>
<protein>
    <submittedName>
        <fullName evidence="2">Plasmid stabilization system protein ParE</fullName>
    </submittedName>
</protein>
<dbReference type="EMBL" id="JACHOC010000004">
    <property type="protein sequence ID" value="MBB4622442.1"/>
    <property type="molecule type" value="Genomic_DNA"/>
</dbReference>
<comment type="caution">
    <text evidence="2">The sequence shown here is derived from an EMBL/GenBank/DDBJ whole genome shotgun (WGS) entry which is preliminary data.</text>
</comment>
<dbReference type="Pfam" id="PF05016">
    <property type="entry name" value="ParE_toxin"/>
    <property type="match status" value="1"/>
</dbReference>
<reference evidence="2 3" key="1">
    <citation type="submission" date="2020-08" db="EMBL/GenBank/DDBJ databases">
        <title>Genomic Encyclopedia of Type Strains, Phase IV (KMG-IV): sequencing the most valuable type-strain genomes for metagenomic binning, comparative biology and taxonomic classification.</title>
        <authorList>
            <person name="Goeker M."/>
        </authorList>
    </citation>
    <scope>NUCLEOTIDE SEQUENCE [LARGE SCALE GENOMIC DNA]</scope>
    <source>
        <strain evidence="2 3">DSM 102983</strain>
    </source>
</reference>
<keyword evidence="1" id="KW-1277">Toxin-antitoxin system</keyword>
<proteinExistence type="predicted"/>
<dbReference type="Proteomes" id="UP000533637">
    <property type="component" value="Unassembled WGS sequence"/>
</dbReference>
<sequence>MAKRIRWVLTSQSDIKQIARFYTPLSQPYTTKLIQLLMASVDLLETNSQLGFVEPLLESCPVCYRSLVVGYYKIIYWIDREIIYIAHIFDCRQSPDKLKEITGI</sequence>
<gene>
    <name evidence="2" type="ORF">GGQ57_002342</name>
</gene>
<dbReference type="RefSeq" id="WP_183670826.1">
    <property type="nucleotide sequence ID" value="NZ_BMPB01000013.1"/>
</dbReference>
<dbReference type="Gene3D" id="3.30.2310.20">
    <property type="entry name" value="RelE-like"/>
    <property type="match status" value="1"/>
</dbReference>
<name>A0ABR6KLS1_9BACT</name>
<organism evidence="2 3">
    <name type="scientific">Parabacteroides faecis</name>
    <dbReference type="NCBI Taxonomy" id="1217282"/>
    <lineage>
        <taxon>Bacteria</taxon>
        <taxon>Pseudomonadati</taxon>
        <taxon>Bacteroidota</taxon>
        <taxon>Bacteroidia</taxon>
        <taxon>Bacteroidales</taxon>
        <taxon>Tannerellaceae</taxon>
        <taxon>Parabacteroides</taxon>
    </lineage>
</organism>